<keyword evidence="1" id="KW-0500">Molybdenum</keyword>
<feature type="chain" id="PRO_5020429858" evidence="2">
    <location>
        <begin position="20"/>
        <end position="66"/>
    </location>
</feature>
<name>A0A4Q0Y8T1_9BACT</name>
<feature type="signal peptide" evidence="2">
    <location>
        <begin position="1"/>
        <end position="19"/>
    </location>
</feature>
<sequence length="66" mass="7139">MKNQRRSFIKALGTSAAVAAVGVTASLASNENKTKSTNGVVVGKSPKKEILYKETPEWDAFYKASY</sequence>
<dbReference type="AlphaFoldDB" id="A0A4Q0Y8T1"/>
<protein>
    <submittedName>
        <fullName evidence="3">Tat pathway signal protein</fullName>
    </submittedName>
</protein>
<dbReference type="NCBIfam" id="TIGR01409">
    <property type="entry name" value="TAT_signal_seq"/>
    <property type="match status" value="1"/>
</dbReference>
<comment type="caution">
    <text evidence="3">The sequence shown here is derived from an EMBL/GenBank/DDBJ whole genome shotgun (WGS) entry which is preliminary data.</text>
</comment>
<proteinExistence type="predicted"/>
<evidence type="ECO:0000256" key="2">
    <source>
        <dbReference type="SAM" id="SignalP"/>
    </source>
</evidence>
<keyword evidence="2" id="KW-0732">Signal</keyword>
<dbReference type="InterPro" id="IPR006311">
    <property type="entry name" value="TAT_signal"/>
</dbReference>
<dbReference type="InterPro" id="IPR019546">
    <property type="entry name" value="TAT_signal_bac_arc"/>
</dbReference>
<evidence type="ECO:0000313" key="4">
    <source>
        <dbReference type="Proteomes" id="UP000290172"/>
    </source>
</evidence>
<organism evidence="3 4">
    <name type="scientific">Halarcobacter ebronensis</name>
    <dbReference type="NCBI Taxonomy" id="1462615"/>
    <lineage>
        <taxon>Bacteria</taxon>
        <taxon>Pseudomonadati</taxon>
        <taxon>Campylobacterota</taxon>
        <taxon>Epsilonproteobacteria</taxon>
        <taxon>Campylobacterales</taxon>
        <taxon>Arcobacteraceae</taxon>
        <taxon>Halarcobacter</taxon>
    </lineage>
</organism>
<dbReference type="PROSITE" id="PS51318">
    <property type="entry name" value="TAT"/>
    <property type="match status" value="1"/>
</dbReference>
<reference evidence="3 4" key="1">
    <citation type="submission" date="2017-10" db="EMBL/GenBank/DDBJ databases">
        <title>Genomics of the genus Arcobacter.</title>
        <authorList>
            <person name="Perez-Cataluna A."/>
            <person name="Figueras M.J."/>
        </authorList>
    </citation>
    <scope>NUCLEOTIDE SEQUENCE [LARGE SCALE GENOMIC DNA]</scope>
    <source>
        <strain evidence="3 4">CECT 8993</strain>
    </source>
</reference>
<dbReference type="Proteomes" id="UP000290172">
    <property type="component" value="Unassembled WGS sequence"/>
</dbReference>
<evidence type="ECO:0000313" key="3">
    <source>
        <dbReference type="EMBL" id="RXJ66313.1"/>
    </source>
</evidence>
<accession>A0A4Q0Y8T1</accession>
<dbReference type="EMBL" id="PDKJ01000016">
    <property type="protein sequence ID" value="RXJ66313.1"/>
    <property type="molecule type" value="Genomic_DNA"/>
</dbReference>
<evidence type="ECO:0000256" key="1">
    <source>
        <dbReference type="ARBA" id="ARBA00022505"/>
    </source>
</evidence>
<dbReference type="RefSeq" id="WP_128982960.1">
    <property type="nucleotide sequence ID" value="NZ_PDKJ01000016.1"/>
</dbReference>
<gene>
    <name evidence="3" type="ORF">CRV08_13365</name>
</gene>